<accession>A0A562QJY5</accession>
<dbReference type="AlphaFoldDB" id="A0A562QJY5"/>
<name>A0A562QJY5_9PSED</name>
<protein>
    <submittedName>
        <fullName evidence="1">Uncharacterized protein</fullName>
    </submittedName>
</protein>
<sequence>MPGLQMQQIPLLDQVCIDYLQLTYGRSKVRQILNSGLMQQDVNFRRRKAWRIHNVMNLQIQTNKGKMLSLLPAREFFIEKYDPVVR</sequence>
<proteinExistence type="predicted"/>
<comment type="caution">
    <text evidence="1">The sequence shown here is derived from an EMBL/GenBank/DDBJ whole genome shotgun (WGS) entry which is preliminary data.</text>
</comment>
<dbReference type="EMBL" id="VLKY01000003">
    <property type="protein sequence ID" value="TWI56500.1"/>
    <property type="molecule type" value="Genomic_DNA"/>
</dbReference>
<keyword evidence="2" id="KW-1185">Reference proteome</keyword>
<organism evidence="1 2">
    <name type="scientific">Pseudomonas duriflava</name>
    <dbReference type="NCBI Taxonomy" id="459528"/>
    <lineage>
        <taxon>Bacteria</taxon>
        <taxon>Pseudomonadati</taxon>
        <taxon>Pseudomonadota</taxon>
        <taxon>Gammaproteobacteria</taxon>
        <taxon>Pseudomonadales</taxon>
        <taxon>Pseudomonadaceae</taxon>
        <taxon>Pseudomonas</taxon>
    </lineage>
</organism>
<evidence type="ECO:0000313" key="2">
    <source>
        <dbReference type="Proteomes" id="UP000316905"/>
    </source>
</evidence>
<reference evidence="1 2" key="1">
    <citation type="journal article" date="2015" name="Stand. Genomic Sci.">
        <title>Genomic Encyclopedia of Bacterial and Archaeal Type Strains, Phase III: the genomes of soil and plant-associated and newly described type strains.</title>
        <authorList>
            <person name="Whitman W.B."/>
            <person name="Woyke T."/>
            <person name="Klenk H.P."/>
            <person name="Zhou Y."/>
            <person name="Lilburn T.G."/>
            <person name="Beck B.J."/>
            <person name="De Vos P."/>
            <person name="Vandamme P."/>
            <person name="Eisen J.A."/>
            <person name="Garrity G."/>
            <person name="Hugenholtz P."/>
            <person name="Kyrpides N.C."/>
        </authorList>
    </citation>
    <scope>NUCLEOTIDE SEQUENCE [LARGE SCALE GENOMIC DNA]</scope>
    <source>
        <strain evidence="1 2">CGMCC 1.6858</strain>
    </source>
</reference>
<gene>
    <name evidence="1" type="ORF">IQ22_00949</name>
</gene>
<evidence type="ECO:0000313" key="1">
    <source>
        <dbReference type="EMBL" id="TWI56500.1"/>
    </source>
</evidence>
<dbReference type="Proteomes" id="UP000316905">
    <property type="component" value="Unassembled WGS sequence"/>
</dbReference>